<name>A0A2A2KFK3_9BILA</name>
<protein>
    <recommendedName>
        <fullName evidence="8">G-protein coupled receptors family 1 profile domain-containing protein</fullName>
    </recommendedName>
</protein>
<dbReference type="InterPro" id="IPR053326">
    <property type="entry name" value="GPCR1-like"/>
</dbReference>
<evidence type="ECO:0000256" key="4">
    <source>
        <dbReference type="ARBA" id="ARBA00023136"/>
    </source>
</evidence>
<dbReference type="EMBL" id="LIAE01008700">
    <property type="protein sequence ID" value="PAV72796.1"/>
    <property type="molecule type" value="Genomic_DNA"/>
</dbReference>
<dbReference type="Gene3D" id="1.20.1070.10">
    <property type="entry name" value="Rhodopsin 7-helix transmembrane proteins"/>
    <property type="match status" value="1"/>
</dbReference>
<comment type="caution">
    <text evidence="6">The sequence shown here is derived from an EMBL/GenBank/DDBJ whole genome shotgun (WGS) entry which is preliminary data.</text>
</comment>
<dbReference type="STRING" id="2018661.A0A2A2KFK3"/>
<evidence type="ECO:0008006" key="8">
    <source>
        <dbReference type="Google" id="ProtNLM"/>
    </source>
</evidence>
<proteinExistence type="predicted"/>
<dbReference type="GO" id="GO:0004930">
    <property type="term" value="F:G protein-coupled receptor activity"/>
    <property type="evidence" value="ECO:0007669"/>
    <property type="project" value="InterPro"/>
</dbReference>
<organism evidence="6 7">
    <name type="scientific">Diploscapter pachys</name>
    <dbReference type="NCBI Taxonomy" id="2018661"/>
    <lineage>
        <taxon>Eukaryota</taxon>
        <taxon>Metazoa</taxon>
        <taxon>Ecdysozoa</taxon>
        <taxon>Nematoda</taxon>
        <taxon>Chromadorea</taxon>
        <taxon>Rhabditida</taxon>
        <taxon>Rhabditina</taxon>
        <taxon>Rhabditomorpha</taxon>
        <taxon>Rhabditoidea</taxon>
        <taxon>Rhabditidae</taxon>
        <taxon>Diploscapter</taxon>
    </lineage>
</organism>
<dbReference type="InterPro" id="IPR000276">
    <property type="entry name" value="GPCR_Rhodpsn"/>
</dbReference>
<evidence type="ECO:0000256" key="1">
    <source>
        <dbReference type="ARBA" id="ARBA00004370"/>
    </source>
</evidence>
<feature type="transmembrane region" description="Helical" evidence="5">
    <location>
        <begin position="42"/>
        <end position="61"/>
    </location>
</feature>
<dbReference type="PRINTS" id="PR00237">
    <property type="entry name" value="GPCRRHODOPSN"/>
</dbReference>
<evidence type="ECO:0000313" key="7">
    <source>
        <dbReference type="Proteomes" id="UP000218231"/>
    </source>
</evidence>
<keyword evidence="4 5" id="KW-0472">Membrane</keyword>
<accession>A0A2A2KFK3</accession>
<dbReference type="AlphaFoldDB" id="A0A2A2KFK3"/>
<evidence type="ECO:0000256" key="3">
    <source>
        <dbReference type="ARBA" id="ARBA00022989"/>
    </source>
</evidence>
<comment type="subcellular location">
    <subcellularLocation>
        <location evidence="1">Membrane</location>
    </subcellularLocation>
</comment>
<keyword evidence="7" id="KW-1185">Reference proteome</keyword>
<keyword evidence="3 5" id="KW-1133">Transmembrane helix</keyword>
<dbReference type="PANTHER" id="PTHR47632">
    <property type="entry name" value="FMRFAMIDE PEPTIDE RECEPTOR FAMILY-RELATED"/>
    <property type="match status" value="1"/>
</dbReference>
<feature type="transmembrane region" description="Helical" evidence="5">
    <location>
        <begin position="81"/>
        <end position="103"/>
    </location>
</feature>
<sequence length="149" mass="16812">MNLTQSDPQCNEATISEGLCYDLQICGHCYGENKVFSPEYEMYNLIIIGVLLPSIGLFGLLGNFLSAFTYSREEMRSSLNMYLLALACSDTIIILTSYFLFFLENMRKRSKMATYWFAVLMPGMFPLGLTAQTLSGMAIHALMHSMCYS</sequence>
<evidence type="ECO:0000256" key="5">
    <source>
        <dbReference type="SAM" id="Phobius"/>
    </source>
</evidence>
<evidence type="ECO:0000256" key="2">
    <source>
        <dbReference type="ARBA" id="ARBA00022692"/>
    </source>
</evidence>
<dbReference type="GO" id="GO:0016020">
    <property type="term" value="C:membrane"/>
    <property type="evidence" value="ECO:0007669"/>
    <property type="project" value="UniProtKB-SubCell"/>
</dbReference>
<feature type="transmembrane region" description="Helical" evidence="5">
    <location>
        <begin position="115"/>
        <end position="143"/>
    </location>
</feature>
<reference evidence="6 7" key="1">
    <citation type="journal article" date="2017" name="Curr. Biol.">
        <title>Genome architecture and evolution of a unichromosomal asexual nematode.</title>
        <authorList>
            <person name="Fradin H."/>
            <person name="Zegar C."/>
            <person name="Gutwein M."/>
            <person name="Lucas J."/>
            <person name="Kovtun M."/>
            <person name="Corcoran D."/>
            <person name="Baugh L.R."/>
            <person name="Kiontke K."/>
            <person name="Gunsalus K."/>
            <person name="Fitch D.H."/>
            <person name="Piano F."/>
        </authorList>
    </citation>
    <scope>NUCLEOTIDE SEQUENCE [LARGE SCALE GENOMIC DNA]</scope>
    <source>
        <strain evidence="6">PF1309</strain>
    </source>
</reference>
<dbReference type="OrthoDB" id="10011262at2759"/>
<dbReference type="PANTHER" id="PTHR47632:SF2">
    <property type="entry name" value="G-PROTEIN COUPLED RECEPTOR FRPR-1-RELATED"/>
    <property type="match status" value="1"/>
</dbReference>
<gene>
    <name evidence="6" type="ORF">WR25_15302</name>
</gene>
<dbReference type="SUPFAM" id="SSF81321">
    <property type="entry name" value="Family A G protein-coupled receptor-like"/>
    <property type="match status" value="1"/>
</dbReference>
<keyword evidence="2 5" id="KW-0812">Transmembrane</keyword>
<evidence type="ECO:0000313" key="6">
    <source>
        <dbReference type="EMBL" id="PAV72796.1"/>
    </source>
</evidence>
<dbReference type="Proteomes" id="UP000218231">
    <property type="component" value="Unassembled WGS sequence"/>
</dbReference>